<dbReference type="EMBL" id="UOFY01000043">
    <property type="protein sequence ID" value="VAX10006.1"/>
    <property type="molecule type" value="Genomic_DNA"/>
</dbReference>
<accession>A0A3B1AVE6</accession>
<protein>
    <recommendedName>
        <fullName evidence="2">LPP20 lipoprotein</fullName>
    </recommendedName>
</protein>
<sequence>MFKVIVTSVVMILMLQACSMGSKPKPTASIPAWVSQPAADTSAIIYGIGSGFSYNDAKEAALKDITGKLITEISSQSKSEVSQFNASVSRSANQQINTRTIETQLSDYKILQTQKVDGELFMQISMSRSGFIKTSSSRLKELDDKIKGTMRGLSKKTKLQQLISIQDLEPDINKARSLVLLLQAAGSKQNTDKYLAYYNNVNKKSNELLYAVRFNVRSSANVQDFAKHLVTLLQNKKISASLSNTKNADAYIQVSGSIKSSVMFSQHISQLKVRIKISDKNKRVISVKEYESSGSSASDAGSASSSAIKIMGDQFKDNGILESLGLIKSNA</sequence>
<proteinExistence type="predicted"/>
<dbReference type="PROSITE" id="PS51257">
    <property type="entry name" value="PROKAR_LIPOPROTEIN"/>
    <property type="match status" value="1"/>
</dbReference>
<evidence type="ECO:0008006" key="2">
    <source>
        <dbReference type="Google" id="ProtNLM"/>
    </source>
</evidence>
<reference evidence="1" key="1">
    <citation type="submission" date="2018-06" db="EMBL/GenBank/DDBJ databases">
        <authorList>
            <person name="Zhirakovskaya E."/>
        </authorList>
    </citation>
    <scope>NUCLEOTIDE SEQUENCE</scope>
</reference>
<dbReference type="Gene3D" id="3.10.28.20">
    <property type="entry name" value="Acetamidase/Formamidase-like domains"/>
    <property type="match status" value="1"/>
</dbReference>
<name>A0A3B1AVE6_9ZZZZ</name>
<organism evidence="1">
    <name type="scientific">hydrothermal vent metagenome</name>
    <dbReference type="NCBI Taxonomy" id="652676"/>
    <lineage>
        <taxon>unclassified sequences</taxon>
        <taxon>metagenomes</taxon>
        <taxon>ecological metagenomes</taxon>
    </lineage>
</organism>
<dbReference type="AlphaFoldDB" id="A0A3B1AVE6"/>
<evidence type="ECO:0000313" key="1">
    <source>
        <dbReference type="EMBL" id="VAX10006.1"/>
    </source>
</evidence>
<gene>
    <name evidence="1" type="ORF">MNBD_GAMMA25-217</name>
</gene>